<keyword evidence="1" id="KW-0732">Signal</keyword>
<gene>
    <name evidence="2" type="ORF">J2W48_001534</name>
</gene>
<sequence length="203" mass="24312">MKLFLLSVLLFLFSYHVKAQDVSEINKVLEIPDTLKFEKEIRIYKNYSITNTMEIFRMYDEGNNNWIVIKYSYSKTLNQVTKIDELRFPKENIGKLKPKDAYLIWLNFLLTNMEFLPNMESIEYKLSTPFIDLEKSEKIFTRKKIVVTDGAGYQVYIKNGKIKNNFSFYNPETYLKHYPKVDELISYNELLSIMKKEFNLWND</sequence>
<proteinExistence type="predicted"/>
<dbReference type="EMBL" id="JAVDWQ010000004">
    <property type="protein sequence ID" value="MDR7209596.1"/>
    <property type="molecule type" value="Genomic_DNA"/>
</dbReference>
<name>A0ABU1Y7Y1_9FLAO</name>
<feature type="chain" id="PRO_5047494008" evidence="1">
    <location>
        <begin position="20"/>
        <end position="203"/>
    </location>
</feature>
<evidence type="ECO:0000256" key="1">
    <source>
        <dbReference type="SAM" id="SignalP"/>
    </source>
</evidence>
<protein>
    <submittedName>
        <fullName evidence="2">Uncharacterized protein</fullName>
    </submittedName>
</protein>
<evidence type="ECO:0000313" key="3">
    <source>
        <dbReference type="Proteomes" id="UP001269081"/>
    </source>
</evidence>
<organism evidence="2 3">
    <name type="scientific">Flavobacterium piscis</name>
    <dbReference type="NCBI Taxonomy" id="1114874"/>
    <lineage>
        <taxon>Bacteria</taxon>
        <taxon>Pseudomonadati</taxon>
        <taxon>Bacteroidota</taxon>
        <taxon>Flavobacteriia</taxon>
        <taxon>Flavobacteriales</taxon>
        <taxon>Flavobacteriaceae</taxon>
        <taxon>Flavobacterium</taxon>
    </lineage>
</organism>
<accession>A0ABU1Y7Y1</accession>
<dbReference type="RefSeq" id="WP_310279989.1">
    <property type="nucleotide sequence ID" value="NZ_JAVDWQ010000004.1"/>
</dbReference>
<comment type="caution">
    <text evidence="2">The sequence shown here is derived from an EMBL/GenBank/DDBJ whole genome shotgun (WGS) entry which is preliminary data.</text>
</comment>
<feature type="signal peptide" evidence="1">
    <location>
        <begin position="1"/>
        <end position="19"/>
    </location>
</feature>
<reference evidence="2 3" key="1">
    <citation type="submission" date="2023-07" db="EMBL/GenBank/DDBJ databases">
        <title>Sorghum-associated microbial communities from plants grown in Nebraska, USA.</title>
        <authorList>
            <person name="Schachtman D."/>
        </authorList>
    </citation>
    <scope>NUCLEOTIDE SEQUENCE [LARGE SCALE GENOMIC DNA]</scope>
    <source>
        <strain evidence="2 3">4129</strain>
    </source>
</reference>
<keyword evidence="3" id="KW-1185">Reference proteome</keyword>
<evidence type="ECO:0000313" key="2">
    <source>
        <dbReference type="EMBL" id="MDR7209596.1"/>
    </source>
</evidence>
<dbReference type="Proteomes" id="UP001269081">
    <property type="component" value="Unassembled WGS sequence"/>
</dbReference>